<sequence length="103" mass="10514">MNTGQWIHDAGIPVTIATVVVIGVLAVGTAPVAATGNQASIAQDFGFDDDGDGPGFGFESDDEPGFDFGDGDGPGSGDDDGDENEPGQNELRLDLFLNLQDAS</sequence>
<organism evidence="3 4">
    <name type="scientific">Halorientalis pallida</name>
    <dbReference type="NCBI Taxonomy" id="2479928"/>
    <lineage>
        <taxon>Archaea</taxon>
        <taxon>Methanobacteriati</taxon>
        <taxon>Methanobacteriota</taxon>
        <taxon>Stenosarchaea group</taxon>
        <taxon>Halobacteria</taxon>
        <taxon>Halobacteriales</taxon>
        <taxon>Haloarculaceae</taxon>
        <taxon>Halorientalis</taxon>
    </lineage>
</organism>
<keyword evidence="2" id="KW-1133">Transmembrane helix</keyword>
<dbReference type="Proteomes" id="UP000289691">
    <property type="component" value="Unassembled WGS sequence"/>
</dbReference>
<keyword evidence="4" id="KW-1185">Reference proteome</keyword>
<evidence type="ECO:0000256" key="1">
    <source>
        <dbReference type="SAM" id="MobiDB-lite"/>
    </source>
</evidence>
<evidence type="ECO:0000313" key="3">
    <source>
        <dbReference type="EMBL" id="RXK51841.1"/>
    </source>
</evidence>
<dbReference type="EMBL" id="RDFA01000001">
    <property type="protein sequence ID" value="RXK51841.1"/>
    <property type="molecule type" value="Genomic_DNA"/>
</dbReference>
<keyword evidence="2" id="KW-0812">Transmembrane</keyword>
<feature type="region of interest" description="Disordered" evidence="1">
    <location>
        <begin position="44"/>
        <end position="94"/>
    </location>
</feature>
<comment type="caution">
    <text evidence="3">The sequence shown here is derived from an EMBL/GenBank/DDBJ whole genome shotgun (WGS) entry which is preliminary data.</text>
</comment>
<protein>
    <submittedName>
        <fullName evidence="3">Uncharacterized protein</fullName>
    </submittedName>
</protein>
<feature type="transmembrane region" description="Helical" evidence="2">
    <location>
        <begin position="12"/>
        <end position="34"/>
    </location>
</feature>
<keyword evidence="2" id="KW-0472">Membrane</keyword>
<dbReference type="AlphaFoldDB" id="A0A498L3D9"/>
<gene>
    <name evidence="3" type="ORF">EAF64_04190</name>
</gene>
<evidence type="ECO:0000313" key="4">
    <source>
        <dbReference type="Proteomes" id="UP000289691"/>
    </source>
</evidence>
<evidence type="ECO:0000256" key="2">
    <source>
        <dbReference type="SAM" id="Phobius"/>
    </source>
</evidence>
<dbReference type="RefSeq" id="WP_129067695.1">
    <property type="nucleotide sequence ID" value="NZ_RDFA01000001.1"/>
</dbReference>
<name>A0A498L3D9_9EURY</name>
<reference evidence="3 4" key="1">
    <citation type="submission" date="2019-01" db="EMBL/GenBank/DDBJ databases">
        <title>Halorientalis sp. F13-25 a new haloarchaeum isolated from hypersaline water.</title>
        <authorList>
            <person name="Ana D.-V."/>
            <person name="Cristina S.-P."/>
            <person name="Antonio V."/>
        </authorList>
    </citation>
    <scope>NUCLEOTIDE SEQUENCE [LARGE SCALE GENOMIC DNA]</scope>
    <source>
        <strain evidence="3 4">F13-25</strain>
    </source>
</reference>
<proteinExistence type="predicted"/>
<accession>A0A498L3D9</accession>